<proteinExistence type="predicted"/>
<dbReference type="RefSeq" id="WP_203355559.1">
    <property type="nucleotide sequence ID" value="NZ_CP069127.1"/>
</dbReference>
<dbReference type="Proteomes" id="UP000596248">
    <property type="component" value="Chromosome"/>
</dbReference>
<dbReference type="EMBL" id="CP069127">
    <property type="protein sequence ID" value="QRG68559.1"/>
    <property type="molecule type" value="Genomic_DNA"/>
</dbReference>
<accession>A0ABX7FSI6</accession>
<reference evidence="1 2" key="1">
    <citation type="submission" date="2021-01" db="EMBL/GenBank/DDBJ databases">
        <title>Identification of strong promoters based on the transcriptome of Brevibacillus choshinensis.</title>
        <authorList>
            <person name="Yao D."/>
            <person name="Zhang K."/>
            <person name="Wu J."/>
        </authorList>
    </citation>
    <scope>NUCLEOTIDE SEQUENCE [LARGE SCALE GENOMIC DNA]</scope>
    <source>
        <strain evidence="1 2">HPD31-SP3</strain>
    </source>
</reference>
<evidence type="ECO:0008006" key="3">
    <source>
        <dbReference type="Google" id="ProtNLM"/>
    </source>
</evidence>
<evidence type="ECO:0000313" key="1">
    <source>
        <dbReference type="EMBL" id="QRG68559.1"/>
    </source>
</evidence>
<dbReference type="Gene3D" id="1.10.260.40">
    <property type="entry name" value="lambda repressor-like DNA-binding domains"/>
    <property type="match status" value="1"/>
</dbReference>
<name>A0ABX7FSI6_BRECH</name>
<protein>
    <recommendedName>
        <fullName evidence="3">HTH cro/C1-type domain-containing protein</fullName>
    </recommendedName>
</protein>
<evidence type="ECO:0000313" key="2">
    <source>
        <dbReference type="Proteomes" id="UP000596248"/>
    </source>
</evidence>
<organism evidence="1 2">
    <name type="scientific">Brevibacillus choshinensis</name>
    <dbReference type="NCBI Taxonomy" id="54911"/>
    <lineage>
        <taxon>Bacteria</taxon>
        <taxon>Bacillati</taxon>
        <taxon>Bacillota</taxon>
        <taxon>Bacilli</taxon>
        <taxon>Bacillales</taxon>
        <taxon>Paenibacillaceae</taxon>
        <taxon>Brevibacillus</taxon>
    </lineage>
</organism>
<keyword evidence="2" id="KW-1185">Reference proteome</keyword>
<sequence length="191" mass="22167">MNYADLLKSYIKKSRYTLEEISELLVKKGLSATREHLSRLQNGKSQPASDELNRALAEITGGDINQLLWAAYVEKAPPEIKEVLVPIDEELLKKLHDIAELKESADPNELITQYQSKVEENNFVTLFNEKLDDPDDYFFLDGYLDAPEDEKKELRRYFFEIKKKMRENNVKTTQTPSLLEITNQIKKAQKD</sequence>
<dbReference type="InterPro" id="IPR010982">
    <property type="entry name" value="Lambda_DNA-bd_dom_sf"/>
</dbReference>
<gene>
    <name evidence="1" type="ORF">JNE38_05235</name>
</gene>